<evidence type="ECO:0000313" key="3">
    <source>
        <dbReference type="Proteomes" id="UP000034350"/>
    </source>
</evidence>
<accession>A0A0F9WLD2</accession>
<sequence length="73" mass="8581">MMFCATVLFIKSLHDQTINLYLMLYICIVFTFIIINYNMTNTINKDLTSVDCGQETEMFVEVELLQYELAIKK</sequence>
<feature type="transmembrane region" description="Helical" evidence="1">
    <location>
        <begin position="20"/>
        <end position="39"/>
    </location>
</feature>
<evidence type="ECO:0000256" key="1">
    <source>
        <dbReference type="SAM" id="Phobius"/>
    </source>
</evidence>
<protein>
    <submittedName>
        <fullName evidence="2">Uncharacterized protein</fullName>
    </submittedName>
</protein>
<organism evidence="2 3">
    <name type="scientific">Vairimorpha ceranae</name>
    <dbReference type="NCBI Taxonomy" id="40302"/>
    <lineage>
        <taxon>Eukaryota</taxon>
        <taxon>Fungi</taxon>
        <taxon>Fungi incertae sedis</taxon>
        <taxon>Microsporidia</taxon>
        <taxon>Nosematidae</taxon>
        <taxon>Vairimorpha</taxon>
    </lineage>
</organism>
<dbReference type="GeneID" id="36319237"/>
<comment type="caution">
    <text evidence="2">The sequence shown here is derived from an EMBL/GenBank/DDBJ whole genome shotgun (WGS) entry which is preliminary data.</text>
</comment>
<dbReference type="Proteomes" id="UP000034350">
    <property type="component" value="Unassembled WGS sequence"/>
</dbReference>
<dbReference type="RefSeq" id="XP_024329635.1">
    <property type="nucleotide sequence ID" value="XM_024474321.1"/>
</dbReference>
<keyword evidence="3" id="KW-1185">Reference proteome</keyword>
<dbReference type="VEuPathDB" id="MicrosporidiaDB:AAJ76_1840004787"/>
<keyword evidence="1" id="KW-0812">Transmembrane</keyword>
<keyword evidence="1" id="KW-1133">Transmembrane helix</keyword>
<gene>
    <name evidence="2" type="ORF">AAJ76_1840004787</name>
</gene>
<keyword evidence="1" id="KW-0472">Membrane</keyword>
<dbReference type="AlphaFoldDB" id="A0A0F9WLD2"/>
<proteinExistence type="predicted"/>
<name>A0A0F9WLD2_9MICR</name>
<dbReference type="EMBL" id="JPQZ01000184">
    <property type="protein sequence ID" value="KKO73893.1"/>
    <property type="molecule type" value="Genomic_DNA"/>
</dbReference>
<reference evidence="2 3" key="1">
    <citation type="journal article" date="2015" name="Environ. Microbiol.">
        <title>Genome analyses suggest the presence of polyploidy and recent human-driven expansions in eight global populations of the honeybee pathogen Nosema ceranae.</title>
        <authorList>
            <person name="Pelin A."/>
            <person name="Selman M."/>
            <person name="Aris-Brosou S."/>
            <person name="Farinelli L."/>
            <person name="Corradi N."/>
        </authorList>
    </citation>
    <scope>NUCLEOTIDE SEQUENCE [LARGE SCALE GENOMIC DNA]</scope>
    <source>
        <strain evidence="2 3">PA08 1199</strain>
    </source>
</reference>
<evidence type="ECO:0000313" key="2">
    <source>
        <dbReference type="EMBL" id="KKO73893.1"/>
    </source>
</evidence>